<dbReference type="RefSeq" id="WP_119602275.1">
    <property type="nucleotide sequence ID" value="NZ_QXQA01000017.1"/>
</dbReference>
<evidence type="ECO:0000256" key="1">
    <source>
        <dbReference type="SAM" id="MobiDB-lite"/>
    </source>
</evidence>
<gene>
    <name evidence="3" type="ORF">D3P08_22005</name>
</gene>
<dbReference type="EMBL" id="QXQA01000017">
    <property type="protein sequence ID" value="RIX49946.1"/>
    <property type="molecule type" value="Genomic_DNA"/>
</dbReference>
<feature type="region of interest" description="Disordered" evidence="1">
    <location>
        <begin position="512"/>
        <end position="533"/>
    </location>
</feature>
<dbReference type="InterPro" id="IPR032830">
    <property type="entry name" value="XPB/Ssl2_N"/>
</dbReference>
<feature type="domain" description="Helicase XPB/Ssl2 N-terminal" evidence="2">
    <location>
        <begin position="365"/>
        <end position="486"/>
    </location>
</feature>
<comment type="caution">
    <text evidence="3">The sequence shown here is derived from an EMBL/GenBank/DDBJ whole genome shotgun (WGS) entry which is preliminary data.</text>
</comment>
<evidence type="ECO:0000313" key="4">
    <source>
        <dbReference type="Proteomes" id="UP000266482"/>
    </source>
</evidence>
<sequence length="680" mass="76621">MKMLQLMEKLPPERFGLFMESPIWRDAAEKGLLWQDAMVDPVAVKEAARRMSSYAQQSLRAMLRQFGAEPAAEDRLLQALRERTSMAGAECRIGLRQLESAGILFAVRKMWGELLYFIPVDSFLPWQQALFPCRLEEKNGIVNPITDASGAFVGVMEPFGRRKLYALAALLKTDASFTAKGVLPKKTIQKLDAALRFQESKLRAFPINWAHSEHYSAAVALFLSASGAAGFLRKEEGRLLPDEAPLQDWLALPDEQRERGLLQWLLLYLLRASGREAHIAGALLSAGKEKWYSIQDAESLCAPLVGSNGSLQADQTLTINRRLMRWIDLFHELGWMELAELQEGRERWMVFRWRSFPAEMRTDGLIVQPNGEIITPPDCGHAVRWELETIAERQTDQEPVMYRITSASIAAALEQGRSRDRIVRFLKQAGGGEALPSPVEAMLMEWTRKACRFAFDQVSLLRCDSVEMAEHALQLPELAPLLLQRLGDKDFIVDSRAISDIRSMLQKSGYPPRKAIGTSAEGAAPPYPEISVPQPVRDLKDTDSDAVASRFFSLKDDGGSWLYEPSSLHHFELVAEEQAARPVELLPGIESVPSAWWRQLRSYHASTRKELMQQAVMLETAVQLRVNGELLSFVPEQVEQRGNEWAVTGRLIAGEMPERSRLTPDMWEEMKLLLPEGITT</sequence>
<reference evidence="3 4" key="1">
    <citation type="submission" date="2018-09" db="EMBL/GenBank/DDBJ databases">
        <title>Paenibacillus aracenensis nov. sp. isolated from a cave in southern Spain.</title>
        <authorList>
            <person name="Jurado V."/>
            <person name="Gutierrez-Patricio S."/>
            <person name="Gonzalez-Pimentel J.L."/>
            <person name="Miller A.Z."/>
            <person name="Laiz L."/>
            <person name="Saiz-Jimenez C."/>
        </authorList>
    </citation>
    <scope>NUCLEOTIDE SEQUENCE [LARGE SCALE GENOMIC DNA]</scope>
    <source>
        <strain evidence="3 4">DSM 22867</strain>
    </source>
</reference>
<evidence type="ECO:0000313" key="3">
    <source>
        <dbReference type="EMBL" id="RIX49946.1"/>
    </source>
</evidence>
<accession>A0A3A1UQ93</accession>
<keyword evidence="4" id="KW-1185">Reference proteome</keyword>
<dbReference type="OrthoDB" id="2987331at2"/>
<name>A0A3A1UQ93_9BACL</name>
<evidence type="ECO:0000259" key="2">
    <source>
        <dbReference type="Pfam" id="PF13625"/>
    </source>
</evidence>
<dbReference type="AlphaFoldDB" id="A0A3A1UQ93"/>
<dbReference type="Proteomes" id="UP000266482">
    <property type="component" value="Unassembled WGS sequence"/>
</dbReference>
<protein>
    <recommendedName>
        <fullName evidence="2">Helicase XPB/Ssl2 N-terminal domain-containing protein</fullName>
    </recommendedName>
</protein>
<organism evidence="3 4">
    <name type="scientific">Paenibacillus nanensis</name>
    <dbReference type="NCBI Taxonomy" id="393251"/>
    <lineage>
        <taxon>Bacteria</taxon>
        <taxon>Bacillati</taxon>
        <taxon>Bacillota</taxon>
        <taxon>Bacilli</taxon>
        <taxon>Bacillales</taxon>
        <taxon>Paenibacillaceae</taxon>
        <taxon>Paenibacillus</taxon>
    </lineage>
</organism>
<dbReference type="Pfam" id="PF13625">
    <property type="entry name" value="Helicase_C_3"/>
    <property type="match status" value="1"/>
</dbReference>
<proteinExistence type="predicted"/>